<gene>
    <name evidence="1" type="ORF">FG383_12405</name>
</gene>
<sequence>MIKLELTINDFYVETLNQLVKQFNELVPEHASYSYSAQDVIELLIVREHVSSEIKRIRP</sequence>
<dbReference type="RefSeq" id="WP_142607708.1">
    <property type="nucleotide sequence ID" value="NZ_VDGG01000024.1"/>
</dbReference>
<proteinExistence type="predicted"/>
<evidence type="ECO:0000313" key="1">
    <source>
        <dbReference type="EMBL" id="TQR13326.1"/>
    </source>
</evidence>
<organism evidence="1 2">
    <name type="scientific">Psychrobacillus soli</name>
    <dbReference type="NCBI Taxonomy" id="1543965"/>
    <lineage>
        <taxon>Bacteria</taxon>
        <taxon>Bacillati</taxon>
        <taxon>Bacillota</taxon>
        <taxon>Bacilli</taxon>
        <taxon>Bacillales</taxon>
        <taxon>Bacillaceae</taxon>
        <taxon>Psychrobacillus</taxon>
    </lineage>
</organism>
<evidence type="ECO:0000313" key="2">
    <source>
        <dbReference type="Proteomes" id="UP000318937"/>
    </source>
</evidence>
<dbReference type="AlphaFoldDB" id="A0A544T798"/>
<accession>A0A544T798</accession>
<dbReference type="Proteomes" id="UP000318937">
    <property type="component" value="Unassembled WGS sequence"/>
</dbReference>
<keyword evidence="2" id="KW-1185">Reference proteome</keyword>
<protein>
    <submittedName>
        <fullName evidence="1">Uncharacterized protein</fullName>
    </submittedName>
</protein>
<dbReference type="EMBL" id="VDGG01000024">
    <property type="protein sequence ID" value="TQR13326.1"/>
    <property type="molecule type" value="Genomic_DNA"/>
</dbReference>
<comment type="caution">
    <text evidence="1">The sequence shown here is derived from an EMBL/GenBank/DDBJ whole genome shotgun (WGS) entry which is preliminary data.</text>
</comment>
<reference evidence="1 2" key="1">
    <citation type="submission" date="2019-05" db="EMBL/GenBank/DDBJ databases">
        <title>Psychrobacillus vulpis sp. nov., a new species isolated from feces of a red fox that inhabits in The Tablas de Daimiel Natural Park, Albacete, Spain.</title>
        <authorList>
            <person name="Rodriguez M."/>
            <person name="Reina J.C."/>
            <person name="Bejar V."/>
            <person name="Llamas I."/>
        </authorList>
    </citation>
    <scope>NUCLEOTIDE SEQUENCE [LARGE SCALE GENOMIC DNA]</scope>
    <source>
        <strain evidence="1 2">NHI-2</strain>
    </source>
</reference>
<name>A0A544T798_9BACI</name>
<dbReference type="OrthoDB" id="2972761at2"/>